<protein>
    <submittedName>
        <fullName evidence="3">Insulinase family protein</fullName>
    </submittedName>
</protein>
<evidence type="ECO:0000259" key="2">
    <source>
        <dbReference type="Pfam" id="PF05193"/>
    </source>
</evidence>
<dbReference type="NCBIfam" id="NF047421">
    <property type="entry name" value="YfmH_fam"/>
    <property type="match status" value="1"/>
</dbReference>
<organism evidence="3 4">
    <name type="scientific">Pseudoflavonifractor capillosus</name>
    <dbReference type="NCBI Taxonomy" id="106588"/>
    <lineage>
        <taxon>Bacteria</taxon>
        <taxon>Bacillati</taxon>
        <taxon>Bacillota</taxon>
        <taxon>Clostridia</taxon>
        <taxon>Eubacteriales</taxon>
        <taxon>Oscillospiraceae</taxon>
        <taxon>Pseudoflavonifractor</taxon>
    </lineage>
</organism>
<proteinExistence type="predicted"/>
<dbReference type="Gene3D" id="3.30.830.10">
    <property type="entry name" value="Metalloenzyme, LuxS/M16 peptidase-like"/>
    <property type="match status" value="2"/>
</dbReference>
<reference evidence="3" key="2">
    <citation type="submission" date="2021-09" db="EMBL/GenBank/DDBJ databases">
        <authorList>
            <person name="Gilroy R."/>
        </authorList>
    </citation>
    <scope>NUCLEOTIDE SEQUENCE</scope>
    <source>
        <strain evidence="3">CHK179-5677</strain>
    </source>
</reference>
<dbReference type="Proteomes" id="UP000760668">
    <property type="component" value="Unassembled WGS sequence"/>
</dbReference>
<comment type="caution">
    <text evidence="3">The sequence shown here is derived from an EMBL/GenBank/DDBJ whole genome shotgun (WGS) entry which is preliminary data.</text>
</comment>
<gene>
    <name evidence="3" type="ORF">K8V01_12235</name>
</gene>
<dbReference type="PANTHER" id="PTHR11851">
    <property type="entry name" value="METALLOPROTEASE"/>
    <property type="match status" value="1"/>
</dbReference>
<dbReference type="AlphaFoldDB" id="A0A921MNW5"/>
<feature type="domain" description="Peptidase M16 N-terminal" evidence="1">
    <location>
        <begin position="57"/>
        <end position="173"/>
    </location>
</feature>
<accession>A0A921MNW5</accession>
<sequence>MNHKEYSRIGERVFSARLDNGLTVYVDVKPDFQKSYAFFATDYGGMDMKFQLDGQWHDTPAGVAHFLEHKTFDTKDGNALQDLAANGASPNAFTNSAITGYYFESTEKFYENLNILLSFVSQPYYTQESVDKEQGIIGQEIRMIEDDPEYQVYYAMLEGLYAHHPIRTSVAGTIESISRITADTLNLCHSAFYNPGNMVLCVAGNVDPEKVLDMAREILPREGKGSISRDYGPAEPAGAARSRTELRMEVSTPIFQLGWKMEPAPRGEEQLRQKLVAELACEALLGNSSPLYVRLYREGLINSSFSYGFDGYPSCAYAMAGGESADPDAVAAAIAAEAERIGREGVDPALFARLKKGLYGTKVRGLNSFENICVGMAQAYFAGYDMLRFPEVFEGISQADVETCIRTCFTPERAALAVVQPGEGQA</sequence>
<dbReference type="InterPro" id="IPR011765">
    <property type="entry name" value="Pept_M16_N"/>
</dbReference>
<dbReference type="RefSeq" id="WP_295369406.1">
    <property type="nucleotide sequence ID" value="NZ_DYUC01000124.1"/>
</dbReference>
<dbReference type="EMBL" id="DYUC01000124">
    <property type="protein sequence ID" value="HJG87764.1"/>
    <property type="molecule type" value="Genomic_DNA"/>
</dbReference>
<reference evidence="3" key="1">
    <citation type="journal article" date="2021" name="PeerJ">
        <title>Extensive microbial diversity within the chicken gut microbiome revealed by metagenomics and culture.</title>
        <authorList>
            <person name="Gilroy R."/>
            <person name="Ravi A."/>
            <person name="Getino M."/>
            <person name="Pursley I."/>
            <person name="Horton D.L."/>
            <person name="Alikhan N.F."/>
            <person name="Baker D."/>
            <person name="Gharbi K."/>
            <person name="Hall N."/>
            <person name="Watson M."/>
            <person name="Adriaenssens E.M."/>
            <person name="Foster-Nyarko E."/>
            <person name="Jarju S."/>
            <person name="Secka A."/>
            <person name="Antonio M."/>
            <person name="Oren A."/>
            <person name="Chaudhuri R.R."/>
            <person name="La Ragione R."/>
            <person name="Hildebrand F."/>
            <person name="Pallen M.J."/>
        </authorList>
    </citation>
    <scope>NUCLEOTIDE SEQUENCE</scope>
    <source>
        <strain evidence="3">CHK179-5677</strain>
    </source>
</reference>
<dbReference type="SUPFAM" id="SSF63411">
    <property type="entry name" value="LuxS/MPP-like metallohydrolase"/>
    <property type="match status" value="2"/>
</dbReference>
<dbReference type="PANTHER" id="PTHR11851:SF134">
    <property type="entry name" value="ZINC-DEPENDENT PROTEASE"/>
    <property type="match status" value="1"/>
</dbReference>
<dbReference type="Pfam" id="PF00675">
    <property type="entry name" value="Peptidase_M16"/>
    <property type="match status" value="1"/>
</dbReference>
<dbReference type="InterPro" id="IPR011249">
    <property type="entry name" value="Metalloenz_LuxS/M16"/>
</dbReference>
<evidence type="ECO:0000313" key="4">
    <source>
        <dbReference type="Proteomes" id="UP000760668"/>
    </source>
</evidence>
<dbReference type="GO" id="GO:0046872">
    <property type="term" value="F:metal ion binding"/>
    <property type="evidence" value="ECO:0007669"/>
    <property type="project" value="InterPro"/>
</dbReference>
<feature type="domain" description="Peptidase M16 C-terminal" evidence="2">
    <location>
        <begin position="180"/>
        <end position="358"/>
    </location>
</feature>
<dbReference type="InterPro" id="IPR007863">
    <property type="entry name" value="Peptidase_M16_C"/>
</dbReference>
<evidence type="ECO:0000313" key="3">
    <source>
        <dbReference type="EMBL" id="HJG87764.1"/>
    </source>
</evidence>
<name>A0A921MNW5_9FIRM</name>
<dbReference type="Pfam" id="PF05193">
    <property type="entry name" value="Peptidase_M16_C"/>
    <property type="match status" value="1"/>
</dbReference>
<evidence type="ECO:0000259" key="1">
    <source>
        <dbReference type="Pfam" id="PF00675"/>
    </source>
</evidence>
<dbReference type="InterPro" id="IPR050361">
    <property type="entry name" value="MPP/UQCRC_Complex"/>
</dbReference>